<dbReference type="GO" id="GO:0000049">
    <property type="term" value="F:tRNA binding"/>
    <property type="evidence" value="ECO:0007669"/>
    <property type="project" value="UniProtKB-UniRule"/>
</dbReference>
<dbReference type="SUPFAM" id="SSF53178">
    <property type="entry name" value="Peptidyl-tRNA hydrolase-like"/>
    <property type="match status" value="1"/>
</dbReference>
<keyword evidence="4 7" id="KW-0694">RNA-binding</keyword>
<evidence type="ECO:0000256" key="7">
    <source>
        <dbReference type="HAMAP-Rule" id="MF_00083"/>
    </source>
</evidence>
<proteinExistence type="inferred from homology"/>
<feature type="binding site" evidence="7">
    <location>
        <position position="116"/>
    </location>
    <ligand>
        <name>tRNA</name>
        <dbReference type="ChEBI" id="CHEBI:17843"/>
    </ligand>
</feature>
<evidence type="ECO:0000256" key="2">
    <source>
        <dbReference type="ARBA" id="ARBA00022555"/>
    </source>
</evidence>
<feature type="binding site" evidence="7">
    <location>
        <position position="68"/>
    </location>
    <ligand>
        <name>tRNA</name>
        <dbReference type="ChEBI" id="CHEBI:17843"/>
    </ligand>
</feature>
<evidence type="ECO:0000256" key="5">
    <source>
        <dbReference type="ARBA" id="ARBA00038063"/>
    </source>
</evidence>
<dbReference type="RefSeq" id="WP_136131496.1">
    <property type="nucleotide sequence ID" value="NZ_PDKS01000001.1"/>
</dbReference>
<dbReference type="OrthoDB" id="9800507at2"/>
<dbReference type="Gene3D" id="3.40.50.1470">
    <property type="entry name" value="Peptidyl-tRNA hydrolase"/>
    <property type="match status" value="1"/>
</dbReference>
<dbReference type="GO" id="GO:0006515">
    <property type="term" value="P:protein quality control for misfolded or incompletely synthesized proteins"/>
    <property type="evidence" value="ECO:0007669"/>
    <property type="project" value="UniProtKB-UniRule"/>
</dbReference>
<dbReference type="Pfam" id="PF01195">
    <property type="entry name" value="Pept_tRNA_hydro"/>
    <property type="match status" value="1"/>
</dbReference>
<dbReference type="InterPro" id="IPR036416">
    <property type="entry name" value="Pept_tRNA_hydro_sf"/>
</dbReference>
<keyword evidence="7" id="KW-0963">Cytoplasm</keyword>
<sequence>MNRIKLIVGLLNPGEKYSFTRHNAGAWYINLLIKKYNLNIKKNLKFFGFTSNLCINNNKFHLLLPNTFINLSGIAVKTISKFYNILPEEILVAHDELDLPPGIIRFKFGGNHGGHNGLKDIISNFSNNKNFYRLRIGIGHPGNREKVNQFVLSHPSSYEKELINHAINEAVICTDLLFTSGYVKAINRLNSFKIK</sequence>
<dbReference type="HAMAP" id="MF_00083">
    <property type="entry name" value="Pept_tRNA_hydro_bact"/>
    <property type="match status" value="1"/>
</dbReference>
<dbReference type="AlphaFoldDB" id="A0A2P5SYT3"/>
<evidence type="ECO:0000256" key="3">
    <source>
        <dbReference type="ARBA" id="ARBA00022801"/>
    </source>
</evidence>
<dbReference type="GO" id="GO:0072344">
    <property type="term" value="P:rescue of stalled ribosome"/>
    <property type="evidence" value="ECO:0007669"/>
    <property type="project" value="UniProtKB-UniRule"/>
</dbReference>
<feature type="binding site" evidence="7">
    <location>
        <position position="70"/>
    </location>
    <ligand>
        <name>tRNA</name>
        <dbReference type="ChEBI" id="CHEBI:17843"/>
    </ligand>
</feature>
<dbReference type="CDD" id="cd00462">
    <property type="entry name" value="PTH"/>
    <property type="match status" value="1"/>
</dbReference>
<dbReference type="InterPro" id="IPR001328">
    <property type="entry name" value="Pept_tRNA_hydro"/>
</dbReference>
<feature type="site" description="Discriminates between blocked and unblocked aminoacyl-tRNA" evidence="7">
    <location>
        <position position="12"/>
    </location>
</feature>
<comment type="function">
    <text evidence="7">Hydrolyzes ribosome-free peptidyl-tRNAs (with 1 or more amino acids incorporated), which drop off the ribosome during protein synthesis, or as a result of ribosome stalling.</text>
</comment>
<dbReference type="EMBL" id="PDKS01000001">
    <property type="protein sequence ID" value="PPI87501.1"/>
    <property type="molecule type" value="Genomic_DNA"/>
</dbReference>
<dbReference type="EC" id="3.1.1.29" evidence="1 7"/>
<dbReference type="PROSITE" id="PS01195">
    <property type="entry name" value="PEPT_TRNA_HYDROL_1"/>
    <property type="match status" value="1"/>
</dbReference>
<comment type="similarity">
    <text evidence="5 7 9">Belongs to the PTH family.</text>
</comment>
<comment type="catalytic activity">
    <reaction evidence="7 8">
        <text>an N-acyl-L-alpha-aminoacyl-tRNA + H2O = an N-acyl-L-amino acid + a tRNA + H(+)</text>
        <dbReference type="Rhea" id="RHEA:54448"/>
        <dbReference type="Rhea" id="RHEA-COMP:10123"/>
        <dbReference type="Rhea" id="RHEA-COMP:13883"/>
        <dbReference type="ChEBI" id="CHEBI:15377"/>
        <dbReference type="ChEBI" id="CHEBI:15378"/>
        <dbReference type="ChEBI" id="CHEBI:59874"/>
        <dbReference type="ChEBI" id="CHEBI:78442"/>
        <dbReference type="ChEBI" id="CHEBI:138191"/>
        <dbReference type="EC" id="3.1.1.29"/>
    </reaction>
</comment>
<protein>
    <recommendedName>
        <fullName evidence="6 7">Peptidyl-tRNA hydrolase</fullName>
        <shortName evidence="7">Pth</shortName>
        <ecNumber evidence="1 7">3.1.1.29</ecNumber>
    </recommendedName>
</protein>
<evidence type="ECO:0000256" key="4">
    <source>
        <dbReference type="ARBA" id="ARBA00022884"/>
    </source>
</evidence>
<evidence type="ECO:0000256" key="1">
    <source>
        <dbReference type="ARBA" id="ARBA00013260"/>
    </source>
</evidence>
<organism evidence="10 11">
    <name type="scientific">Candidatus Pantoea edessiphila</name>
    <dbReference type="NCBI Taxonomy" id="2044610"/>
    <lineage>
        <taxon>Bacteria</taxon>
        <taxon>Pseudomonadati</taxon>
        <taxon>Pseudomonadota</taxon>
        <taxon>Gammaproteobacteria</taxon>
        <taxon>Enterobacterales</taxon>
        <taxon>Erwiniaceae</taxon>
        <taxon>Pantoea</taxon>
    </lineage>
</organism>
<evidence type="ECO:0000256" key="8">
    <source>
        <dbReference type="RuleBase" id="RU000673"/>
    </source>
</evidence>
<dbReference type="InterPro" id="IPR018171">
    <property type="entry name" value="Pept_tRNA_hydro_CS"/>
</dbReference>
<reference evidence="10 11" key="1">
    <citation type="journal article" date="2018" name="Genome Biol. Evol.">
        <title>Cladogenesis and Genomic Streamlining in Extracellular Endosymbionts of Tropical Stink Bugs.</title>
        <authorList>
            <person name="Otero-Bravo A."/>
            <person name="Goffredi S."/>
            <person name="Sabree Z.L."/>
        </authorList>
    </citation>
    <scope>NUCLEOTIDE SEQUENCE [LARGE SCALE GENOMIC DNA]</scope>
    <source>
        <strain evidence="10 11">SoET</strain>
    </source>
</reference>
<feature type="site" description="Stabilizes the basic form of H active site to accept a proton" evidence="7">
    <location>
        <position position="95"/>
    </location>
</feature>
<dbReference type="PANTHER" id="PTHR17224:SF1">
    <property type="entry name" value="PEPTIDYL-TRNA HYDROLASE"/>
    <property type="match status" value="1"/>
</dbReference>
<dbReference type="FunFam" id="3.40.50.1470:FF:000001">
    <property type="entry name" value="Peptidyl-tRNA hydrolase"/>
    <property type="match status" value="1"/>
</dbReference>
<name>A0A2P5SYT3_9GAMM</name>
<dbReference type="NCBIfam" id="TIGR00447">
    <property type="entry name" value="pth"/>
    <property type="match status" value="1"/>
</dbReference>
<evidence type="ECO:0000313" key="10">
    <source>
        <dbReference type="EMBL" id="PPI87501.1"/>
    </source>
</evidence>
<comment type="subcellular location">
    <subcellularLocation>
        <location evidence="7">Cytoplasm</location>
    </subcellularLocation>
</comment>
<dbReference type="GO" id="GO:0004045">
    <property type="term" value="F:peptidyl-tRNA hydrolase activity"/>
    <property type="evidence" value="ECO:0007669"/>
    <property type="project" value="UniProtKB-UniRule"/>
</dbReference>
<keyword evidence="3 7" id="KW-0378">Hydrolase</keyword>
<evidence type="ECO:0000256" key="6">
    <source>
        <dbReference type="ARBA" id="ARBA00050038"/>
    </source>
</evidence>
<comment type="function">
    <text evidence="7">Catalyzes the release of premature peptidyl moieties from peptidyl-tRNA molecules trapped in stalled 50S ribosomal subunits, and thus maintains levels of free tRNAs and 50S ribosomes.</text>
</comment>
<feature type="binding site" evidence="7">
    <location>
        <position position="17"/>
    </location>
    <ligand>
        <name>tRNA</name>
        <dbReference type="ChEBI" id="CHEBI:17843"/>
    </ligand>
</feature>
<comment type="subunit">
    <text evidence="7">Monomer.</text>
</comment>
<gene>
    <name evidence="7" type="primary">pth</name>
    <name evidence="10" type="ORF">CRV11_01025</name>
</gene>
<evidence type="ECO:0000256" key="9">
    <source>
        <dbReference type="RuleBase" id="RU004320"/>
    </source>
</evidence>
<dbReference type="PANTHER" id="PTHR17224">
    <property type="entry name" value="PEPTIDYL-TRNA HYDROLASE"/>
    <property type="match status" value="1"/>
</dbReference>
<dbReference type="GO" id="GO:0005737">
    <property type="term" value="C:cytoplasm"/>
    <property type="evidence" value="ECO:0007669"/>
    <property type="project" value="UniProtKB-SubCell"/>
</dbReference>
<feature type="active site" description="Proton acceptor" evidence="7">
    <location>
        <position position="22"/>
    </location>
</feature>
<comment type="caution">
    <text evidence="10">The sequence shown here is derived from an EMBL/GenBank/DDBJ whole genome shotgun (WGS) entry which is preliminary data.</text>
</comment>
<keyword evidence="2 7" id="KW-0820">tRNA-binding</keyword>
<evidence type="ECO:0000313" key="11">
    <source>
        <dbReference type="Proteomes" id="UP000296034"/>
    </source>
</evidence>
<accession>A0A2P5SYT3</accession>
<dbReference type="Proteomes" id="UP000296034">
    <property type="component" value="Unassembled WGS sequence"/>
</dbReference>